<evidence type="ECO:0000313" key="3">
    <source>
        <dbReference type="EMBL" id="KAF2902996.1"/>
    </source>
</evidence>
<dbReference type="GO" id="GO:0005549">
    <property type="term" value="F:odorant binding"/>
    <property type="evidence" value="ECO:0007669"/>
    <property type="project" value="InterPro"/>
</dbReference>
<organism evidence="3 4">
    <name type="scientific">Ignelater luminosus</name>
    <name type="common">Cucubano</name>
    <name type="synonym">Pyrophorus luminosus</name>
    <dbReference type="NCBI Taxonomy" id="2038154"/>
    <lineage>
        <taxon>Eukaryota</taxon>
        <taxon>Metazoa</taxon>
        <taxon>Ecdysozoa</taxon>
        <taxon>Arthropoda</taxon>
        <taxon>Hexapoda</taxon>
        <taxon>Insecta</taxon>
        <taxon>Pterygota</taxon>
        <taxon>Neoptera</taxon>
        <taxon>Endopterygota</taxon>
        <taxon>Coleoptera</taxon>
        <taxon>Polyphaga</taxon>
        <taxon>Elateriformia</taxon>
        <taxon>Elateroidea</taxon>
        <taxon>Elateridae</taxon>
        <taxon>Agrypninae</taxon>
        <taxon>Pyrophorini</taxon>
        <taxon>Ignelater</taxon>
    </lineage>
</organism>
<accession>A0A8K0DF42</accession>
<comment type="caution">
    <text evidence="3">The sequence shown here is derived from an EMBL/GenBank/DDBJ whole genome shotgun (WGS) entry which is preliminary data.</text>
</comment>
<dbReference type="SUPFAM" id="SSF47565">
    <property type="entry name" value="Insect pheromone/odorant-binding proteins"/>
    <property type="match status" value="1"/>
</dbReference>
<dbReference type="OrthoDB" id="6779241at2759"/>
<dbReference type="CDD" id="cd23992">
    <property type="entry name" value="PBP_GOBP"/>
    <property type="match status" value="1"/>
</dbReference>
<dbReference type="InterPro" id="IPR006170">
    <property type="entry name" value="PBP/GOBP"/>
</dbReference>
<keyword evidence="4" id="KW-1185">Reference proteome</keyword>
<dbReference type="InterPro" id="IPR036728">
    <property type="entry name" value="PBP_GOBP_sf"/>
</dbReference>
<name>A0A8K0DF42_IGNLU</name>
<reference evidence="3" key="1">
    <citation type="submission" date="2019-08" db="EMBL/GenBank/DDBJ databases">
        <title>The genome of the North American firefly Photinus pyralis.</title>
        <authorList>
            <consortium name="Photinus pyralis genome working group"/>
            <person name="Fallon T.R."/>
            <person name="Sander Lower S.E."/>
            <person name="Weng J.-K."/>
        </authorList>
    </citation>
    <scope>NUCLEOTIDE SEQUENCE</scope>
    <source>
        <strain evidence="3">TRF0915ILg1</strain>
        <tissue evidence="3">Whole body</tissue>
    </source>
</reference>
<proteinExistence type="predicted"/>
<dbReference type="GO" id="GO:0007608">
    <property type="term" value="P:sensory perception of smell"/>
    <property type="evidence" value="ECO:0007669"/>
    <property type="project" value="TreeGrafter"/>
</dbReference>
<evidence type="ECO:0000313" key="4">
    <source>
        <dbReference type="Proteomes" id="UP000801492"/>
    </source>
</evidence>
<keyword evidence="1 2" id="KW-0732">Signal</keyword>
<dbReference type="Gene3D" id="1.10.238.20">
    <property type="entry name" value="Pheromone/general odorant binding protein domain"/>
    <property type="match status" value="1"/>
</dbReference>
<dbReference type="EMBL" id="VTPC01001126">
    <property type="protein sequence ID" value="KAF2902996.1"/>
    <property type="molecule type" value="Genomic_DNA"/>
</dbReference>
<feature type="chain" id="PRO_5035422778" evidence="2">
    <location>
        <begin position="17"/>
        <end position="132"/>
    </location>
</feature>
<dbReference type="GO" id="GO:0005615">
    <property type="term" value="C:extracellular space"/>
    <property type="evidence" value="ECO:0007669"/>
    <property type="project" value="TreeGrafter"/>
</dbReference>
<dbReference type="AlphaFoldDB" id="A0A8K0DF42"/>
<feature type="signal peptide" evidence="2">
    <location>
        <begin position="1"/>
        <end position="16"/>
    </location>
</feature>
<dbReference type="Proteomes" id="UP000801492">
    <property type="component" value="Unassembled WGS sequence"/>
</dbReference>
<dbReference type="PANTHER" id="PTHR11857">
    <property type="entry name" value="ODORANT BINDING PROTEIN-RELATED"/>
    <property type="match status" value="1"/>
</dbReference>
<evidence type="ECO:0000256" key="1">
    <source>
        <dbReference type="ARBA" id="ARBA00022729"/>
    </source>
</evidence>
<dbReference type="Pfam" id="PF01395">
    <property type="entry name" value="PBP_GOBP"/>
    <property type="match status" value="1"/>
</dbReference>
<sequence>MYGVILILSLVACTLEHLPDPQFWHDFNRYAAECVREEHVDANVVINAWDENHYPNKHIIKCYFKCITLKLGLVNENGEIIEETFVKVSQKLIETDDTPDEARNKCRSIKEVDACETGFKLMACIRNATIDG</sequence>
<gene>
    <name evidence="3" type="ORF">ILUMI_03195</name>
</gene>
<evidence type="ECO:0000256" key="2">
    <source>
        <dbReference type="SAM" id="SignalP"/>
    </source>
</evidence>
<protein>
    <submittedName>
        <fullName evidence="3">Uncharacterized protein</fullName>
    </submittedName>
</protein>
<dbReference type="SMART" id="SM00708">
    <property type="entry name" value="PhBP"/>
    <property type="match status" value="1"/>
</dbReference>